<accession>A0A345IM79</accession>
<dbReference type="InterPro" id="IPR021377">
    <property type="entry name" value="DUF3006"/>
</dbReference>
<dbReference type="EMBL" id="CP031163">
    <property type="protein sequence ID" value="AXH00802.1"/>
    <property type="molecule type" value="Genomic_DNA"/>
</dbReference>
<evidence type="ECO:0000256" key="1">
    <source>
        <dbReference type="SAM" id="Coils"/>
    </source>
</evidence>
<organism evidence="2 3">
    <name type="scientific">Deinococcus wulumuqiensis</name>
    <dbReference type="NCBI Taxonomy" id="980427"/>
    <lineage>
        <taxon>Bacteria</taxon>
        <taxon>Thermotogati</taxon>
        <taxon>Deinococcota</taxon>
        <taxon>Deinococci</taxon>
        <taxon>Deinococcales</taxon>
        <taxon>Deinococcaceae</taxon>
        <taxon>Deinococcus</taxon>
    </lineage>
</organism>
<proteinExistence type="predicted"/>
<protein>
    <submittedName>
        <fullName evidence="2">DUF3006 domain-containing protein</fullName>
    </submittedName>
</protein>
<evidence type="ECO:0000313" key="2">
    <source>
        <dbReference type="EMBL" id="AXH00802.1"/>
    </source>
</evidence>
<dbReference type="AlphaFoldDB" id="A0A345IM79"/>
<sequence>MPRNTHHDFSLAKTVIVDGVEGEYARVELPDGTTEDWHLDGLPEGVQEGDIVRVRAAEGTLEMQIDHEETELRRAQAQQRLDAFNAAAPTGEIDL</sequence>
<gene>
    <name evidence="2" type="ORF">DVJ83_16860</name>
</gene>
<feature type="coiled-coil region" evidence="1">
    <location>
        <begin position="58"/>
        <end position="87"/>
    </location>
</feature>
<geneLocation type="plasmid" evidence="3">
    <name>pdrdi</name>
</geneLocation>
<keyword evidence="1" id="KW-0175">Coiled coil</keyword>
<reference evidence="2 3" key="1">
    <citation type="submission" date="2018-07" db="EMBL/GenBank/DDBJ databases">
        <title>Complete Genome and Methylome Analysis of Deinococcus wulumuqiensis NEB 479.</title>
        <authorList>
            <person name="Fomenkov A."/>
            <person name="Luyten Y."/>
            <person name="Vincze T."/>
            <person name="Anton B.P."/>
            <person name="Clark T."/>
            <person name="Roberts R.J."/>
            <person name="Morgan R.D."/>
        </authorList>
    </citation>
    <scope>NUCLEOTIDE SEQUENCE [LARGE SCALE GENOMIC DNA]</scope>
    <source>
        <strain evidence="2 3">NEB 479</strain>
        <plasmid evidence="3">Plasmid pdrdi</plasmid>
    </source>
</reference>
<dbReference type="Pfam" id="PF11213">
    <property type="entry name" value="DUF3006"/>
    <property type="match status" value="1"/>
</dbReference>
<name>A0A345IM79_9DEIO</name>
<dbReference type="Proteomes" id="UP000253744">
    <property type="component" value="Plasmid pDrdI"/>
</dbReference>
<dbReference type="RefSeq" id="WP_114673459.1">
    <property type="nucleotide sequence ID" value="NZ_CP031163.1"/>
</dbReference>
<keyword evidence="2" id="KW-0614">Plasmid</keyword>
<evidence type="ECO:0000313" key="3">
    <source>
        <dbReference type="Proteomes" id="UP000253744"/>
    </source>
</evidence>
<dbReference type="KEGG" id="dwu:DVJ83_16860"/>